<gene>
    <name evidence="3" type="ORF">U9M48_029381</name>
</gene>
<sequence length="238" mass="26865">MAPREVNLQEKRMYVPFPMVEEPYFSMFAEAAPPVQPTVVATPTVDVGSSGTTANEQEIVPVPEPRAATPEPLAPDAAETEGSEQEIVPDSPPPEQPRVEEQDVPVRRSQRVRKSAIPDDYEVYVSEDIALEGDPTTYEEAMRSPDSSKWLAAMEDEMRSMDTNKVRDLEEIPKGAKKVGCKWVYKTKRDSKGNVERYKARLVAKGFTRERGNRLHRNLLTRIVERLLENHYGTSCSF</sequence>
<evidence type="ECO:0000256" key="1">
    <source>
        <dbReference type="SAM" id="MobiDB-lite"/>
    </source>
</evidence>
<protein>
    <recommendedName>
        <fullName evidence="2">Reverse transcriptase Ty1/copia-type domain-containing protein</fullName>
    </recommendedName>
</protein>
<dbReference type="AlphaFoldDB" id="A0AAQ3U0U7"/>
<dbReference type="InterPro" id="IPR013103">
    <property type="entry name" value="RVT_2"/>
</dbReference>
<feature type="compositionally biased region" description="Polar residues" evidence="1">
    <location>
        <begin position="47"/>
        <end position="56"/>
    </location>
</feature>
<reference evidence="3 4" key="1">
    <citation type="submission" date="2024-02" db="EMBL/GenBank/DDBJ databases">
        <title>High-quality chromosome-scale genome assembly of Pensacola bahiagrass (Paspalum notatum Flugge var. saurae).</title>
        <authorList>
            <person name="Vega J.M."/>
            <person name="Podio M."/>
            <person name="Orjuela J."/>
            <person name="Siena L.A."/>
            <person name="Pessino S.C."/>
            <person name="Combes M.C."/>
            <person name="Mariac C."/>
            <person name="Albertini E."/>
            <person name="Pupilli F."/>
            <person name="Ortiz J.P.A."/>
            <person name="Leblanc O."/>
        </authorList>
    </citation>
    <scope>NUCLEOTIDE SEQUENCE [LARGE SCALE GENOMIC DNA]</scope>
    <source>
        <strain evidence="3">R1</strain>
        <tissue evidence="3">Leaf</tissue>
    </source>
</reference>
<organism evidence="3 4">
    <name type="scientific">Paspalum notatum var. saurae</name>
    <dbReference type="NCBI Taxonomy" id="547442"/>
    <lineage>
        <taxon>Eukaryota</taxon>
        <taxon>Viridiplantae</taxon>
        <taxon>Streptophyta</taxon>
        <taxon>Embryophyta</taxon>
        <taxon>Tracheophyta</taxon>
        <taxon>Spermatophyta</taxon>
        <taxon>Magnoliopsida</taxon>
        <taxon>Liliopsida</taxon>
        <taxon>Poales</taxon>
        <taxon>Poaceae</taxon>
        <taxon>PACMAD clade</taxon>
        <taxon>Panicoideae</taxon>
        <taxon>Andropogonodae</taxon>
        <taxon>Paspaleae</taxon>
        <taxon>Paspalinae</taxon>
        <taxon>Paspalum</taxon>
    </lineage>
</organism>
<proteinExistence type="predicted"/>
<accession>A0AAQ3U0U7</accession>
<evidence type="ECO:0000313" key="3">
    <source>
        <dbReference type="EMBL" id="WVZ82074.1"/>
    </source>
</evidence>
<name>A0AAQ3U0U7_PASNO</name>
<feature type="domain" description="Reverse transcriptase Ty1/copia-type" evidence="2">
    <location>
        <begin position="164"/>
        <end position="213"/>
    </location>
</feature>
<evidence type="ECO:0000259" key="2">
    <source>
        <dbReference type="Pfam" id="PF07727"/>
    </source>
</evidence>
<dbReference type="Pfam" id="PF07727">
    <property type="entry name" value="RVT_2"/>
    <property type="match status" value="1"/>
</dbReference>
<dbReference type="EMBL" id="CP144750">
    <property type="protein sequence ID" value="WVZ82074.1"/>
    <property type="molecule type" value="Genomic_DNA"/>
</dbReference>
<dbReference type="Proteomes" id="UP001341281">
    <property type="component" value="Chromosome 06"/>
</dbReference>
<feature type="region of interest" description="Disordered" evidence="1">
    <location>
        <begin position="43"/>
        <end position="113"/>
    </location>
</feature>
<feature type="compositionally biased region" description="Basic and acidic residues" evidence="1">
    <location>
        <begin position="97"/>
        <end position="106"/>
    </location>
</feature>
<keyword evidence="4" id="KW-1185">Reference proteome</keyword>
<evidence type="ECO:0000313" key="4">
    <source>
        <dbReference type="Proteomes" id="UP001341281"/>
    </source>
</evidence>